<feature type="transmembrane region" description="Helical" evidence="6">
    <location>
        <begin position="20"/>
        <end position="39"/>
    </location>
</feature>
<feature type="transmembrane region" description="Helical" evidence="6">
    <location>
        <begin position="420"/>
        <end position="443"/>
    </location>
</feature>
<evidence type="ECO:0000256" key="4">
    <source>
        <dbReference type="ARBA" id="ARBA00022989"/>
    </source>
</evidence>
<feature type="transmembrane region" description="Helical" evidence="6">
    <location>
        <begin position="338"/>
        <end position="355"/>
    </location>
</feature>
<keyword evidence="4 6" id="KW-1133">Transmembrane helix</keyword>
<proteinExistence type="predicted"/>
<organism evidence="7 8">
    <name type="scientific">Sphingobacterium paucimobilis HER1398</name>
    <dbReference type="NCBI Taxonomy" id="1346330"/>
    <lineage>
        <taxon>Bacteria</taxon>
        <taxon>Pseudomonadati</taxon>
        <taxon>Bacteroidota</taxon>
        <taxon>Sphingobacteriia</taxon>
        <taxon>Sphingobacteriales</taxon>
        <taxon>Sphingobacteriaceae</taxon>
        <taxon>Sphingobacterium</taxon>
    </lineage>
</organism>
<name>U2HHF4_9SPHI</name>
<dbReference type="PANTHER" id="PTHR30250">
    <property type="entry name" value="PST FAMILY PREDICTED COLANIC ACID TRANSPORTER"/>
    <property type="match status" value="1"/>
</dbReference>
<dbReference type="GO" id="GO:0015297">
    <property type="term" value="F:antiporter activity"/>
    <property type="evidence" value="ECO:0007669"/>
    <property type="project" value="InterPro"/>
</dbReference>
<dbReference type="eggNOG" id="COG2244">
    <property type="taxonomic scope" value="Bacteria"/>
</dbReference>
<evidence type="ECO:0000256" key="3">
    <source>
        <dbReference type="ARBA" id="ARBA00022692"/>
    </source>
</evidence>
<dbReference type="PATRIC" id="fig|1346330.5.peg.428"/>
<dbReference type="InterPro" id="IPR050833">
    <property type="entry name" value="Poly_Biosynth_Transport"/>
</dbReference>
<dbReference type="PANTHER" id="PTHR30250:SF11">
    <property type="entry name" value="O-ANTIGEN TRANSPORTER-RELATED"/>
    <property type="match status" value="1"/>
</dbReference>
<feature type="transmembrane region" description="Helical" evidence="6">
    <location>
        <begin position="176"/>
        <end position="196"/>
    </location>
</feature>
<evidence type="ECO:0000256" key="2">
    <source>
        <dbReference type="ARBA" id="ARBA00022475"/>
    </source>
</evidence>
<dbReference type="GO" id="GO:0042910">
    <property type="term" value="F:xenobiotic transmembrane transporter activity"/>
    <property type="evidence" value="ECO:0007669"/>
    <property type="project" value="InterPro"/>
</dbReference>
<dbReference type="STRING" id="1346330.M472_20730"/>
<evidence type="ECO:0000256" key="5">
    <source>
        <dbReference type="ARBA" id="ARBA00023136"/>
    </source>
</evidence>
<feature type="transmembrane region" description="Helical" evidence="6">
    <location>
        <begin position="60"/>
        <end position="82"/>
    </location>
</feature>
<evidence type="ECO:0000313" key="7">
    <source>
        <dbReference type="EMBL" id="ERJ61181.1"/>
    </source>
</evidence>
<reference evidence="7 8" key="1">
    <citation type="journal article" date="2013" name="Genome Announc.">
        <title>The Draft Genome Sequence of Sphingomonas paucimobilis Strain HER1398 (Proteobacteria), Host to the Giant PAU Phage, Indicates That It Is a Member of the Genus Sphingobacterium (Bacteroidetes).</title>
        <authorList>
            <person name="White R.A.III."/>
            <person name="Suttle C.A."/>
        </authorList>
    </citation>
    <scope>NUCLEOTIDE SEQUENCE [LARGE SCALE GENOMIC DNA]</scope>
    <source>
        <strain evidence="7 8">HER1398</strain>
    </source>
</reference>
<comment type="caution">
    <text evidence="7">The sequence shown here is derived from an EMBL/GenBank/DDBJ whole genome shotgun (WGS) entry which is preliminary data.</text>
</comment>
<evidence type="ECO:0000256" key="6">
    <source>
        <dbReference type="SAM" id="Phobius"/>
    </source>
</evidence>
<dbReference type="InterPro" id="IPR002528">
    <property type="entry name" value="MATE_fam"/>
</dbReference>
<keyword evidence="3 6" id="KW-0812">Transmembrane</keyword>
<evidence type="ECO:0000313" key="8">
    <source>
        <dbReference type="Proteomes" id="UP000016584"/>
    </source>
</evidence>
<keyword evidence="2" id="KW-1003">Cell membrane</keyword>
<comment type="subcellular location">
    <subcellularLocation>
        <location evidence="1">Cell membrane</location>
        <topology evidence="1">Multi-pass membrane protein</topology>
    </subcellularLocation>
</comment>
<feature type="transmembrane region" description="Helical" evidence="6">
    <location>
        <begin position="296"/>
        <end position="318"/>
    </location>
</feature>
<feature type="transmembrane region" description="Helical" evidence="6">
    <location>
        <begin position="133"/>
        <end position="156"/>
    </location>
</feature>
<dbReference type="Proteomes" id="UP000016584">
    <property type="component" value="Unassembled WGS sequence"/>
</dbReference>
<feature type="transmembrane region" description="Helical" evidence="6">
    <location>
        <begin position="254"/>
        <end position="275"/>
    </location>
</feature>
<feature type="transmembrane region" description="Helical" evidence="6">
    <location>
        <begin position="102"/>
        <end position="121"/>
    </location>
</feature>
<feature type="transmembrane region" description="Helical" evidence="6">
    <location>
        <begin position="449"/>
        <end position="466"/>
    </location>
</feature>
<keyword evidence="5 6" id="KW-0472">Membrane</keyword>
<feature type="transmembrane region" description="Helical" evidence="6">
    <location>
        <begin position="392"/>
        <end position="413"/>
    </location>
</feature>
<keyword evidence="8" id="KW-1185">Reference proteome</keyword>
<evidence type="ECO:0000256" key="1">
    <source>
        <dbReference type="ARBA" id="ARBA00004651"/>
    </source>
</evidence>
<feature type="transmembrane region" description="Helical" evidence="6">
    <location>
        <begin position="367"/>
        <end position="386"/>
    </location>
</feature>
<dbReference type="Pfam" id="PF01554">
    <property type="entry name" value="MatE"/>
    <property type="match status" value="2"/>
</dbReference>
<accession>U2HHF4</accession>
<protein>
    <submittedName>
        <fullName evidence="7">Uncharacterized protein</fullName>
    </submittedName>
</protein>
<dbReference type="EMBL" id="ATDL01000003">
    <property type="protein sequence ID" value="ERJ61181.1"/>
    <property type="molecule type" value="Genomic_DNA"/>
</dbReference>
<feature type="transmembrane region" description="Helical" evidence="6">
    <location>
        <begin position="217"/>
        <end position="234"/>
    </location>
</feature>
<dbReference type="GO" id="GO:0005886">
    <property type="term" value="C:plasma membrane"/>
    <property type="evidence" value="ECO:0007669"/>
    <property type="project" value="UniProtKB-SubCell"/>
</dbReference>
<sequence length="479" mass="54921">MISFLMTPVYLRKFKDAAVYGVYSNFYAWVSMLNAILAFGMETTYFRYLQKQKEEDRDKIYNNSFIVTLFTSALLLFAVFLYTKPIASWFADGGDVDIYVQYIKYFAFILVADALAVVPFARLRAEGRPIRYSYLKFVNIFVTVGLNLFFIVYLPAWKQTSLFWSNFAGDWFVEGWLGYVFLSNLGASVVTLLLLFPEISKVRLKIDKPIMRSMLTYSLPILVANISFIINENLDKMFFPKLIPGEIGKIELGIYNAVTKIAVFLSLFVTAFRLGAEPFFFSHAKSENAQRTYAIIMKYFVILMVMVMVGITANISWLKMFIKGNELQPEVYWQGLKIVPILLFNYVLLGIYMNLSVWYKLTDKTKYAIYISGVGALVTIVLNVILIPQYSYVGAVLSTTIVYGIMIMLSLVWGQKYYPIPYAFGTISLYLIVGFLISLTSYFVFDSNVWIGNLLLIVFCIATVFLEKNKVMQILRKAS</sequence>
<gene>
    <name evidence="7" type="ORF">M472_20730</name>
</gene>
<dbReference type="AlphaFoldDB" id="U2HHF4"/>